<evidence type="ECO:0000256" key="4">
    <source>
        <dbReference type="ARBA" id="ARBA00011098"/>
    </source>
</evidence>
<comment type="subcellular location">
    <subcellularLocation>
        <location evidence="2">Cytoplasm</location>
    </subcellularLocation>
    <subcellularLocation>
        <location evidence="1">Nucleus</location>
    </subcellularLocation>
</comment>
<evidence type="ECO:0000256" key="5">
    <source>
        <dbReference type="ARBA" id="ARBA00014880"/>
    </source>
</evidence>
<dbReference type="Proteomes" id="UP000189911">
    <property type="component" value="Chromosome H"/>
</dbReference>
<dbReference type="InterPro" id="IPR000555">
    <property type="entry name" value="JAMM/MPN+_dom"/>
</dbReference>
<keyword evidence="10" id="KW-0378">Hydrolase</keyword>
<comment type="subunit">
    <text evidence="4">Component of the COP9 signalosome (CSN) complex.</text>
</comment>
<dbReference type="GO" id="GO:0008237">
    <property type="term" value="F:metallopeptidase activity"/>
    <property type="evidence" value="ECO:0007669"/>
    <property type="project" value="UniProtKB-KW"/>
</dbReference>
<evidence type="ECO:0000256" key="8">
    <source>
        <dbReference type="ARBA" id="ARBA00022723"/>
    </source>
</evidence>
<keyword evidence="12" id="KW-0482">Metalloprotease</keyword>
<dbReference type="GO" id="GO:0008180">
    <property type="term" value="C:COP9 signalosome"/>
    <property type="evidence" value="ECO:0007669"/>
    <property type="project" value="UniProtKB-KW"/>
</dbReference>
<evidence type="ECO:0000256" key="14">
    <source>
        <dbReference type="SAM" id="MobiDB-lite"/>
    </source>
</evidence>
<dbReference type="Pfam" id="PF01398">
    <property type="entry name" value="JAB"/>
    <property type="match status" value="1"/>
</dbReference>
<evidence type="ECO:0000256" key="2">
    <source>
        <dbReference type="ARBA" id="ARBA00004496"/>
    </source>
</evidence>
<evidence type="ECO:0000256" key="3">
    <source>
        <dbReference type="ARBA" id="ARBA00006008"/>
    </source>
</evidence>
<evidence type="ECO:0000256" key="1">
    <source>
        <dbReference type="ARBA" id="ARBA00004123"/>
    </source>
</evidence>
<keyword evidence="7" id="KW-0645">Protease</keyword>
<dbReference type="FunFam" id="3.40.140.10:FF:000203">
    <property type="entry name" value="COP9 signalosome complex subunit 5"/>
    <property type="match status" value="1"/>
</dbReference>
<keyword evidence="9" id="KW-0736">Signalosome</keyword>
<accession>A0A1G4KLI3</accession>
<feature type="domain" description="MPN" evidence="15">
    <location>
        <begin position="76"/>
        <end position="219"/>
    </location>
</feature>
<organism evidence="16 17">
    <name type="scientific">Lachancea nothofagi CBS 11611</name>
    <dbReference type="NCBI Taxonomy" id="1266666"/>
    <lineage>
        <taxon>Eukaryota</taxon>
        <taxon>Fungi</taxon>
        <taxon>Dikarya</taxon>
        <taxon>Ascomycota</taxon>
        <taxon>Saccharomycotina</taxon>
        <taxon>Saccharomycetes</taxon>
        <taxon>Saccharomycetales</taxon>
        <taxon>Saccharomycetaceae</taxon>
        <taxon>Lachancea</taxon>
    </lineage>
</organism>
<dbReference type="OrthoDB" id="605656at2759"/>
<dbReference type="Gene3D" id="3.40.140.10">
    <property type="entry name" value="Cytidine Deaminase, domain 2"/>
    <property type="match status" value="1"/>
</dbReference>
<evidence type="ECO:0000313" key="16">
    <source>
        <dbReference type="EMBL" id="SCV05276.1"/>
    </source>
</evidence>
<dbReference type="InterPro" id="IPR037518">
    <property type="entry name" value="MPN"/>
</dbReference>
<evidence type="ECO:0000256" key="11">
    <source>
        <dbReference type="ARBA" id="ARBA00022833"/>
    </source>
</evidence>
<dbReference type="AlphaFoldDB" id="A0A1G4KLI3"/>
<keyword evidence="8" id="KW-0479">Metal-binding</keyword>
<keyword evidence="13" id="KW-0539">Nucleus</keyword>
<reference evidence="17" key="1">
    <citation type="submission" date="2016-03" db="EMBL/GenBank/DDBJ databases">
        <authorList>
            <person name="Devillers Hugo."/>
        </authorList>
    </citation>
    <scope>NUCLEOTIDE SEQUENCE [LARGE SCALE GENOMIC DNA]</scope>
</reference>
<evidence type="ECO:0000256" key="10">
    <source>
        <dbReference type="ARBA" id="ARBA00022801"/>
    </source>
</evidence>
<evidence type="ECO:0000259" key="15">
    <source>
        <dbReference type="PROSITE" id="PS50249"/>
    </source>
</evidence>
<gene>
    <name evidence="16" type="ORF">LANO_0H03928G</name>
</gene>
<dbReference type="PANTHER" id="PTHR10410">
    <property type="entry name" value="EUKARYOTIC TRANSLATION INITIATION FACTOR 3 -RELATED"/>
    <property type="match status" value="1"/>
</dbReference>
<dbReference type="InterPro" id="IPR050242">
    <property type="entry name" value="JAMM_MPN+_peptidase_M67A"/>
</dbReference>
<sequence length="414" mass="47694">MHYKDETCKALRANIEQYSSLVKDMEQSNQFCTLPQGMECQIEQHQLLSDYLNHRTNREPLQGDLWRSDPRYFKRVSLSNRATYKILQHAVKGGDIEIMGMLVGKVQKGNIVVFDCYALPVEGTETRVNAQLESYEYMVQYMSEVYDSIPGDYHIVGWYHSHPGYGCWLSGIDVQTQELNQTFQDPYVAIVVDPRESIRDKRLCIGAFRTISGENSEEFMQANGSTNTEKYGHHSSKYYELDLDVFTSTFDRTLEKLQLRLDRPLFDSMEDDILVERLLESIQHWQNYQRLPASSQVILNAPIRSVFTAEDNETDMRVSSFSNSLQSSDSSSVTSSADIAEGSDVDMASNILKRDFSTQSSLLQNSSDHPPVISGQPSQETTLELEFQLHKRRLNLSKLREYQHLRYYRDAFTL</sequence>
<dbReference type="SUPFAM" id="SSF102712">
    <property type="entry name" value="JAB1/MPN domain"/>
    <property type="match status" value="1"/>
</dbReference>
<dbReference type="GO" id="GO:0006508">
    <property type="term" value="P:proteolysis"/>
    <property type="evidence" value="ECO:0007669"/>
    <property type="project" value="UniProtKB-KW"/>
</dbReference>
<dbReference type="CDD" id="cd08069">
    <property type="entry name" value="MPN_RPN11_CSN5"/>
    <property type="match status" value="1"/>
</dbReference>
<dbReference type="SMART" id="SM00232">
    <property type="entry name" value="JAB_MPN"/>
    <property type="match status" value="1"/>
</dbReference>
<dbReference type="PROSITE" id="PS50249">
    <property type="entry name" value="MPN"/>
    <property type="match status" value="1"/>
</dbReference>
<feature type="compositionally biased region" description="Low complexity" evidence="14">
    <location>
        <begin position="319"/>
        <end position="336"/>
    </location>
</feature>
<dbReference type="GO" id="GO:0005737">
    <property type="term" value="C:cytoplasm"/>
    <property type="evidence" value="ECO:0007669"/>
    <property type="project" value="UniProtKB-SubCell"/>
</dbReference>
<protein>
    <recommendedName>
        <fullName evidence="5">COP9 signalosome complex subunit 5</fullName>
    </recommendedName>
</protein>
<keyword evidence="11" id="KW-0862">Zinc</keyword>
<evidence type="ECO:0000256" key="6">
    <source>
        <dbReference type="ARBA" id="ARBA00022490"/>
    </source>
</evidence>
<dbReference type="GO" id="GO:0046872">
    <property type="term" value="F:metal ion binding"/>
    <property type="evidence" value="ECO:0007669"/>
    <property type="project" value="UniProtKB-KW"/>
</dbReference>
<feature type="region of interest" description="Disordered" evidence="14">
    <location>
        <begin position="318"/>
        <end position="338"/>
    </location>
</feature>
<evidence type="ECO:0000256" key="7">
    <source>
        <dbReference type="ARBA" id="ARBA00022670"/>
    </source>
</evidence>
<keyword evidence="17" id="KW-1185">Reference proteome</keyword>
<evidence type="ECO:0000313" key="17">
    <source>
        <dbReference type="Proteomes" id="UP000189911"/>
    </source>
</evidence>
<keyword evidence="6" id="KW-0963">Cytoplasm</keyword>
<proteinExistence type="inferred from homology"/>
<comment type="similarity">
    <text evidence="3">Belongs to the peptidase M67A family. CSN5 subfamily.</text>
</comment>
<evidence type="ECO:0000256" key="12">
    <source>
        <dbReference type="ARBA" id="ARBA00023049"/>
    </source>
</evidence>
<evidence type="ECO:0000256" key="9">
    <source>
        <dbReference type="ARBA" id="ARBA00022790"/>
    </source>
</evidence>
<name>A0A1G4KLI3_9SACH</name>
<evidence type="ECO:0000256" key="13">
    <source>
        <dbReference type="ARBA" id="ARBA00023242"/>
    </source>
</evidence>
<dbReference type="EMBL" id="LT598447">
    <property type="protein sequence ID" value="SCV05276.1"/>
    <property type="molecule type" value="Genomic_DNA"/>
</dbReference>